<evidence type="ECO:0000256" key="2">
    <source>
        <dbReference type="ARBA" id="ARBA00022473"/>
    </source>
</evidence>
<dbReference type="PANTHER" id="PTHR45921:SF6">
    <property type="entry name" value="C15"/>
    <property type="match status" value="1"/>
</dbReference>
<dbReference type="InterPro" id="IPR009057">
    <property type="entry name" value="Homeodomain-like_sf"/>
</dbReference>
<dbReference type="GO" id="GO:0048513">
    <property type="term" value="P:animal organ development"/>
    <property type="evidence" value="ECO:0007669"/>
    <property type="project" value="TreeGrafter"/>
</dbReference>
<keyword evidence="5 6" id="KW-0539">Nucleus</keyword>
<dbReference type="Proteomes" id="UP000887572">
    <property type="component" value="Unplaced"/>
</dbReference>
<dbReference type="Gene3D" id="1.10.10.60">
    <property type="entry name" value="Homeodomain-like"/>
    <property type="match status" value="1"/>
</dbReference>
<evidence type="ECO:0000256" key="7">
    <source>
        <dbReference type="RuleBase" id="RU000682"/>
    </source>
</evidence>
<name>A0A914GQT2_GLORO</name>
<comment type="subcellular location">
    <subcellularLocation>
        <location evidence="1 6 7">Nucleus</location>
    </subcellularLocation>
</comment>
<sequence>MDPFSHRPSFSIENILAKDANFVEFSETNMANGTVQLPPHYYPFSLLPPNYALKHFGTMPGFSLLAPQALQIELCSQWLDNFCEQSLNTDERAAEDGAYAYDDRVEKASNAVDLNLPQLVMPEAMPFRERHFADGNVFSRDSERRGATAGRRAGHPYERRAPAAQKKLRTSFSKSQIAVLERRFAEQKYLASSERAPLALQLCMQDAQVKTWFQNRRTKWRRQEAEERDFEHKLKRAGAIRQNEEH</sequence>
<keyword evidence="4 6" id="KW-0371">Homeobox</keyword>
<proteinExistence type="predicted"/>
<feature type="DNA-binding region" description="Homeobox" evidence="6">
    <location>
        <begin position="165"/>
        <end position="224"/>
    </location>
</feature>
<reference evidence="10" key="1">
    <citation type="submission" date="2022-11" db="UniProtKB">
        <authorList>
            <consortium name="WormBaseParasite"/>
        </authorList>
    </citation>
    <scope>IDENTIFICATION</scope>
</reference>
<dbReference type="SUPFAM" id="SSF46689">
    <property type="entry name" value="Homeodomain-like"/>
    <property type="match status" value="1"/>
</dbReference>
<evidence type="ECO:0000313" key="9">
    <source>
        <dbReference type="Proteomes" id="UP000887572"/>
    </source>
</evidence>
<dbReference type="InterPro" id="IPR017970">
    <property type="entry name" value="Homeobox_CS"/>
</dbReference>
<dbReference type="FunFam" id="1.10.10.60:FF:000040">
    <property type="entry name" value="T-cell leukemia homeobox protein 3"/>
    <property type="match status" value="1"/>
</dbReference>
<dbReference type="GO" id="GO:0000981">
    <property type="term" value="F:DNA-binding transcription factor activity, RNA polymerase II-specific"/>
    <property type="evidence" value="ECO:0007669"/>
    <property type="project" value="InterPro"/>
</dbReference>
<dbReference type="AlphaFoldDB" id="A0A914GQT2"/>
<dbReference type="SMART" id="SM00389">
    <property type="entry name" value="HOX"/>
    <property type="match status" value="1"/>
</dbReference>
<dbReference type="InterPro" id="IPR001356">
    <property type="entry name" value="HD"/>
</dbReference>
<dbReference type="WBParaSite" id="Gr19_v10_g1033.t2">
    <property type="protein sequence ID" value="Gr19_v10_g1033.t2"/>
    <property type="gene ID" value="Gr19_v10_g1033"/>
</dbReference>
<evidence type="ECO:0000256" key="5">
    <source>
        <dbReference type="ARBA" id="ARBA00023242"/>
    </source>
</evidence>
<dbReference type="GO" id="GO:0000978">
    <property type="term" value="F:RNA polymerase II cis-regulatory region sequence-specific DNA binding"/>
    <property type="evidence" value="ECO:0007669"/>
    <property type="project" value="TreeGrafter"/>
</dbReference>
<accession>A0A914GQT2</accession>
<dbReference type="CDD" id="cd00086">
    <property type="entry name" value="homeodomain"/>
    <property type="match status" value="1"/>
</dbReference>
<keyword evidence="9" id="KW-1185">Reference proteome</keyword>
<evidence type="ECO:0000313" key="10">
    <source>
        <dbReference type="WBParaSite" id="Gr19_v10_g1033.t2"/>
    </source>
</evidence>
<dbReference type="PROSITE" id="PS50071">
    <property type="entry name" value="HOMEOBOX_2"/>
    <property type="match status" value="1"/>
</dbReference>
<evidence type="ECO:0000256" key="6">
    <source>
        <dbReference type="PROSITE-ProRule" id="PRU00108"/>
    </source>
</evidence>
<dbReference type="PROSITE" id="PS00027">
    <property type="entry name" value="HOMEOBOX_1"/>
    <property type="match status" value="1"/>
</dbReference>
<protein>
    <submittedName>
        <fullName evidence="10">Homeobox domain-containing protein</fullName>
    </submittedName>
</protein>
<feature type="domain" description="Homeobox" evidence="8">
    <location>
        <begin position="163"/>
        <end position="223"/>
    </location>
</feature>
<evidence type="ECO:0000259" key="8">
    <source>
        <dbReference type="PROSITE" id="PS50071"/>
    </source>
</evidence>
<dbReference type="PANTHER" id="PTHR45921">
    <property type="entry name" value="IP01054P"/>
    <property type="match status" value="1"/>
</dbReference>
<keyword evidence="2" id="KW-0217">Developmental protein</keyword>
<evidence type="ECO:0000256" key="1">
    <source>
        <dbReference type="ARBA" id="ARBA00004123"/>
    </source>
</evidence>
<dbReference type="InterPro" id="IPR042247">
    <property type="entry name" value="TLX1/2/3"/>
</dbReference>
<evidence type="ECO:0000256" key="4">
    <source>
        <dbReference type="ARBA" id="ARBA00023155"/>
    </source>
</evidence>
<dbReference type="GO" id="GO:0005634">
    <property type="term" value="C:nucleus"/>
    <property type="evidence" value="ECO:0007669"/>
    <property type="project" value="UniProtKB-SubCell"/>
</dbReference>
<evidence type="ECO:0000256" key="3">
    <source>
        <dbReference type="ARBA" id="ARBA00023125"/>
    </source>
</evidence>
<organism evidence="9 10">
    <name type="scientific">Globodera rostochiensis</name>
    <name type="common">Golden nematode worm</name>
    <name type="synonym">Heterodera rostochiensis</name>
    <dbReference type="NCBI Taxonomy" id="31243"/>
    <lineage>
        <taxon>Eukaryota</taxon>
        <taxon>Metazoa</taxon>
        <taxon>Ecdysozoa</taxon>
        <taxon>Nematoda</taxon>
        <taxon>Chromadorea</taxon>
        <taxon>Rhabditida</taxon>
        <taxon>Tylenchina</taxon>
        <taxon>Tylenchomorpha</taxon>
        <taxon>Tylenchoidea</taxon>
        <taxon>Heteroderidae</taxon>
        <taxon>Heteroderinae</taxon>
        <taxon>Globodera</taxon>
    </lineage>
</organism>
<dbReference type="Pfam" id="PF00046">
    <property type="entry name" value="Homeodomain"/>
    <property type="match status" value="1"/>
</dbReference>
<keyword evidence="3 6" id="KW-0238">DNA-binding</keyword>